<feature type="domain" description="HTH araC/xylS-type" evidence="4">
    <location>
        <begin position="210"/>
        <end position="309"/>
    </location>
</feature>
<dbReference type="SUPFAM" id="SSF46689">
    <property type="entry name" value="Homeodomain-like"/>
    <property type="match status" value="1"/>
</dbReference>
<dbReference type="SMART" id="SM00342">
    <property type="entry name" value="HTH_ARAC"/>
    <property type="match status" value="1"/>
</dbReference>
<proteinExistence type="predicted"/>
<gene>
    <name evidence="5" type="primary">rhaS_9</name>
    <name evidence="5" type="ORF">LMG29542_01598</name>
</gene>
<dbReference type="PROSITE" id="PS01124">
    <property type="entry name" value="HTH_ARAC_FAMILY_2"/>
    <property type="match status" value="1"/>
</dbReference>
<keyword evidence="2" id="KW-0238">DNA-binding</keyword>
<dbReference type="Gene3D" id="1.10.10.60">
    <property type="entry name" value="Homeodomain-like"/>
    <property type="match status" value="1"/>
</dbReference>
<evidence type="ECO:0000313" key="5">
    <source>
        <dbReference type="EMBL" id="CAB3751920.1"/>
    </source>
</evidence>
<protein>
    <submittedName>
        <fullName evidence="5">HTH-type transcriptional activator RhaS</fullName>
    </submittedName>
</protein>
<reference evidence="5 6" key="1">
    <citation type="submission" date="2020-04" db="EMBL/GenBank/DDBJ databases">
        <authorList>
            <person name="De Canck E."/>
        </authorList>
    </citation>
    <scope>NUCLEOTIDE SEQUENCE [LARGE SCALE GENOMIC DNA]</scope>
    <source>
        <strain evidence="5 6">LMG 29542</strain>
    </source>
</reference>
<dbReference type="PANTHER" id="PTHR46796:SF6">
    <property type="entry name" value="ARAC SUBFAMILY"/>
    <property type="match status" value="1"/>
</dbReference>
<dbReference type="InterPro" id="IPR018062">
    <property type="entry name" value="HTH_AraC-typ_CS"/>
</dbReference>
<evidence type="ECO:0000256" key="3">
    <source>
        <dbReference type="ARBA" id="ARBA00023163"/>
    </source>
</evidence>
<dbReference type="Pfam" id="PF12833">
    <property type="entry name" value="HTH_18"/>
    <property type="match status" value="1"/>
</dbReference>
<dbReference type="Pfam" id="PF14525">
    <property type="entry name" value="AraC_binding_2"/>
    <property type="match status" value="1"/>
</dbReference>
<dbReference type="AlphaFoldDB" id="A0A6J5DCE2"/>
<evidence type="ECO:0000256" key="2">
    <source>
        <dbReference type="ARBA" id="ARBA00023125"/>
    </source>
</evidence>
<keyword evidence="1" id="KW-0805">Transcription regulation</keyword>
<dbReference type="InterPro" id="IPR018060">
    <property type="entry name" value="HTH_AraC"/>
</dbReference>
<dbReference type="GO" id="GO:0003700">
    <property type="term" value="F:DNA-binding transcription factor activity"/>
    <property type="evidence" value="ECO:0007669"/>
    <property type="project" value="InterPro"/>
</dbReference>
<dbReference type="RefSeq" id="WP_175225918.1">
    <property type="nucleotide sequence ID" value="NZ_CADIKH010000006.1"/>
</dbReference>
<organism evidence="5 6">
    <name type="scientific">Paraburkholderia humisilvae</name>
    <dbReference type="NCBI Taxonomy" id="627669"/>
    <lineage>
        <taxon>Bacteria</taxon>
        <taxon>Pseudomonadati</taxon>
        <taxon>Pseudomonadota</taxon>
        <taxon>Betaproteobacteria</taxon>
        <taxon>Burkholderiales</taxon>
        <taxon>Burkholderiaceae</taxon>
        <taxon>Paraburkholderia</taxon>
    </lineage>
</organism>
<sequence length="319" mass="34980">MNTSLCDKRWNGRPTDNHGWINAVSTQGWACRLDADRSGPSTIDIVHAGQTEIASVSAAWQSLSPILHRVSAPWNGEHVLVKIVQSGLMSIEQRQQTTTFGPGDIAVLDPQHMFNQSIGERTRVLALCIPKSALRERGLRHRFPTVSCPNPESPDVGVVREFVLYMASQARKASEPLLARLGDQCLDLLDVLVNHRDRSGPVRSSAVTALRAKQVIARSLGDPELCIARIAAELNMSPRSLARALQADGLSAMRYAWSLRLEHAARLLPGATQGEIKTIAHQCGFASPAHFSRAFKERYGMTPREYAANHKTTSVDGPQ</sequence>
<dbReference type="InterPro" id="IPR035418">
    <property type="entry name" value="AraC-bd_2"/>
</dbReference>
<dbReference type="GO" id="GO:0043565">
    <property type="term" value="F:sequence-specific DNA binding"/>
    <property type="evidence" value="ECO:0007669"/>
    <property type="project" value="InterPro"/>
</dbReference>
<dbReference type="PRINTS" id="PR00032">
    <property type="entry name" value="HTHARAC"/>
</dbReference>
<keyword evidence="3" id="KW-0804">Transcription</keyword>
<evidence type="ECO:0000259" key="4">
    <source>
        <dbReference type="PROSITE" id="PS01124"/>
    </source>
</evidence>
<dbReference type="InterPro" id="IPR020449">
    <property type="entry name" value="Tscrpt_reg_AraC-type_HTH"/>
</dbReference>
<dbReference type="Proteomes" id="UP000494363">
    <property type="component" value="Unassembled WGS sequence"/>
</dbReference>
<dbReference type="EMBL" id="CADIKH010000006">
    <property type="protein sequence ID" value="CAB3751920.1"/>
    <property type="molecule type" value="Genomic_DNA"/>
</dbReference>
<evidence type="ECO:0000313" key="6">
    <source>
        <dbReference type="Proteomes" id="UP000494363"/>
    </source>
</evidence>
<dbReference type="PROSITE" id="PS00041">
    <property type="entry name" value="HTH_ARAC_FAMILY_1"/>
    <property type="match status" value="1"/>
</dbReference>
<keyword evidence="6" id="KW-1185">Reference proteome</keyword>
<evidence type="ECO:0000256" key="1">
    <source>
        <dbReference type="ARBA" id="ARBA00023015"/>
    </source>
</evidence>
<dbReference type="InterPro" id="IPR009057">
    <property type="entry name" value="Homeodomain-like_sf"/>
</dbReference>
<name>A0A6J5DCE2_9BURK</name>
<dbReference type="InterPro" id="IPR050204">
    <property type="entry name" value="AraC_XylS_family_regulators"/>
</dbReference>
<accession>A0A6J5DCE2</accession>
<dbReference type="PANTHER" id="PTHR46796">
    <property type="entry name" value="HTH-TYPE TRANSCRIPTIONAL ACTIVATOR RHAS-RELATED"/>
    <property type="match status" value="1"/>
</dbReference>